<keyword evidence="4" id="KW-1185">Reference proteome</keyword>
<evidence type="ECO:0000313" key="4">
    <source>
        <dbReference type="Proteomes" id="UP000663829"/>
    </source>
</evidence>
<sequence length="221" mass="24872">MANSVSTTKPSATEKVCLFMDWANVYQSAKEGHNVTHFERYHSVAQPSSSTDAILKSSEETPILRRRDERLLAATAVCLDMLKRSNASDVLVNDWVKNLTNLIKRTGCKTSLSNHDASPKIGRNWYTVRGRPTPSAKEFRGKFERWLDTSNDDLAQRLKAVRHTLEPFLSKRVEINREPEVQKQMQAAQILDAMTESDSDSDSDSEPRDPGDAEGIDDFAD</sequence>
<comment type="caution">
    <text evidence="2">The sequence shown here is derived from an EMBL/GenBank/DDBJ whole genome shotgun (WGS) entry which is preliminary data.</text>
</comment>
<feature type="compositionally biased region" description="Acidic residues" evidence="1">
    <location>
        <begin position="195"/>
        <end position="204"/>
    </location>
</feature>
<feature type="compositionally biased region" description="Acidic residues" evidence="1">
    <location>
        <begin position="212"/>
        <end position="221"/>
    </location>
</feature>
<dbReference type="AlphaFoldDB" id="A0A815RKD6"/>
<gene>
    <name evidence="2" type="ORF">GPM918_LOCUS35645</name>
    <name evidence="3" type="ORF">SRO942_LOCUS36363</name>
</gene>
<feature type="region of interest" description="Disordered" evidence="1">
    <location>
        <begin position="190"/>
        <end position="221"/>
    </location>
</feature>
<evidence type="ECO:0000256" key="1">
    <source>
        <dbReference type="SAM" id="MobiDB-lite"/>
    </source>
</evidence>
<dbReference type="Proteomes" id="UP000663829">
    <property type="component" value="Unassembled WGS sequence"/>
</dbReference>
<proteinExistence type="predicted"/>
<name>A0A815RKD6_9BILA</name>
<accession>A0A815RKD6</accession>
<dbReference type="EMBL" id="CAJOBC010086303">
    <property type="protein sequence ID" value="CAF4342262.1"/>
    <property type="molecule type" value="Genomic_DNA"/>
</dbReference>
<dbReference type="EMBL" id="CAJNOQ010020832">
    <property type="protein sequence ID" value="CAF1476247.1"/>
    <property type="molecule type" value="Genomic_DNA"/>
</dbReference>
<organism evidence="2 4">
    <name type="scientific">Didymodactylos carnosus</name>
    <dbReference type="NCBI Taxonomy" id="1234261"/>
    <lineage>
        <taxon>Eukaryota</taxon>
        <taxon>Metazoa</taxon>
        <taxon>Spiralia</taxon>
        <taxon>Gnathifera</taxon>
        <taxon>Rotifera</taxon>
        <taxon>Eurotatoria</taxon>
        <taxon>Bdelloidea</taxon>
        <taxon>Philodinida</taxon>
        <taxon>Philodinidae</taxon>
        <taxon>Didymodactylos</taxon>
    </lineage>
</organism>
<reference evidence="2" key="1">
    <citation type="submission" date="2021-02" db="EMBL/GenBank/DDBJ databases">
        <authorList>
            <person name="Nowell W R."/>
        </authorList>
    </citation>
    <scope>NUCLEOTIDE SEQUENCE</scope>
</reference>
<dbReference type="Proteomes" id="UP000681722">
    <property type="component" value="Unassembled WGS sequence"/>
</dbReference>
<evidence type="ECO:0000313" key="2">
    <source>
        <dbReference type="EMBL" id="CAF1476247.1"/>
    </source>
</evidence>
<protein>
    <submittedName>
        <fullName evidence="2">Uncharacterized protein</fullName>
    </submittedName>
</protein>
<evidence type="ECO:0000313" key="3">
    <source>
        <dbReference type="EMBL" id="CAF4342262.1"/>
    </source>
</evidence>